<evidence type="ECO:0000313" key="2">
    <source>
        <dbReference type="Proteomes" id="UP001162992"/>
    </source>
</evidence>
<keyword evidence="2" id="KW-1185">Reference proteome</keyword>
<name>A0ACC2CAY2_DIPCM</name>
<dbReference type="EMBL" id="CM055102">
    <property type="protein sequence ID" value="KAJ7539048.1"/>
    <property type="molecule type" value="Genomic_DNA"/>
</dbReference>
<reference evidence="2" key="1">
    <citation type="journal article" date="2024" name="Proc. Natl. Acad. Sci. U.S.A.">
        <title>Extraordinary preservation of gene collinearity over three hundred million years revealed in homosporous lycophytes.</title>
        <authorList>
            <person name="Li C."/>
            <person name="Wickell D."/>
            <person name="Kuo L.Y."/>
            <person name="Chen X."/>
            <person name="Nie B."/>
            <person name="Liao X."/>
            <person name="Peng D."/>
            <person name="Ji J."/>
            <person name="Jenkins J."/>
            <person name="Williams M."/>
            <person name="Shu S."/>
            <person name="Plott C."/>
            <person name="Barry K."/>
            <person name="Rajasekar S."/>
            <person name="Grimwood J."/>
            <person name="Han X."/>
            <person name="Sun S."/>
            <person name="Hou Z."/>
            <person name="He W."/>
            <person name="Dai G."/>
            <person name="Sun C."/>
            <person name="Schmutz J."/>
            <person name="Leebens-Mack J.H."/>
            <person name="Li F.W."/>
            <person name="Wang L."/>
        </authorList>
    </citation>
    <scope>NUCLEOTIDE SEQUENCE [LARGE SCALE GENOMIC DNA]</scope>
    <source>
        <strain evidence="2">cv. PW_Plant_1</strain>
    </source>
</reference>
<dbReference type="Proteomes" id="UP001162992">
    <property type="component" value="Chromosome 11"/>
</dbReference>
<gene>
    <name evidence="1" type="ORF">O6H91_11G074900</name>
</gene>
<protein>
    <submittedName>
        <fullName evidence="1">Uncharacterized protein</fullName>
    </submittedName>
</protein>
<sequence length="447" mass="51781">MEDDSVLPPYTVAMQPEEARELAQHGSSLLLLDVPPATLFGIDLKMFTTGPKFKGVKMIPPGPHFVYYSSASRHGSDFAPITGFFIYATPSKVFVRRWDLQEECLVQLFDEDEEERLSNAVKTFQFDRELGPYDVHHFKTWQHLSKYITPSTIEKLEPVGKDITVTAEGELLEKNFQTMAERQLTEQISRFQEIHSQKFAVQRKDFETTHNIHEDKQDLESEKRKRGSGRCFYTPLPRRVHRPGTPANELTTLNMDKSTMLEMVLEQHFGGSEDALMGEFQFSFIAFLMGQSLESFSQWKAFVSLMFSCEEAPLRTRTKLFVKFLGVLYFQLKQSLSPELSTREQYEQPTQPFLDTSWFCDDNFLWLLCKEMGPHERNIHNILQQEFFLLVKTSQPIDGDLLLQARRLEKLLQSCLGWNFEDLSNIGTEDEYAPVILFEDEGMEKLS</sequence>
<comment type="caution">
    <text evidence="1">The sequence shown here is derived from an EMBL/GenBank/DDBJ whole genome shotgun (WGS) entry which is preliminary data.</text>
</comment>
<accession>A0ACC2CAY2</accession>
<proteinExistence type="predicted"/>
<evidence type="ECO:0000313" key="1">
    <source>
        <dbReference type="EMBL" id="KAJ7539048.1"/>
    </source>
</evidence>
<organism evidence="1 2">
    <name type="scientific">Diphasiastrum complanatum</name>
    <name type="common">Issler's clubmoss</name>
    <name type="synonym">Lycopodium complanatum</name>
    <dbReference type="NCBI Taxonomy" id="34168"/>
    <lineage>
        <taxon>Eukaryota</taxon>
        <taxon>Viridiplantae</taxon>
        <taxon>Streptophyta</taxon>
        <taxon>Embryophyta</taxon>
        <taxon>Tracheophyta</taxon>
        <taxon>Lycopodiopsida</taxon>
        <taxon>Lycopodiales</taxon>
        <taxon>Lycopodiaceae</taxon>
        <taxon>Lycopodioideae</taxon>
        <taxon>Diphasiastrum</taxon>
    </lineage>
</organism>